<keyword evidence="3" id="KW-1185">Reference proteome</keyword>
<organism evidence="2 3">
    <name type="scientific">Ideonella oryzae</name>
    <dbReference type="NCBI Taxonomy" id="2937441"/>
    <lineage>
        <taxon>Bacteria</taxon>
        <taxon>Pseudomonadati</taxon>
        <taxon>Pseudomonadota</taxon>
        <taxon>Betaproteobacteria</taxon>
        <taxon>Burkholderiales</taxon>
        <taxon>Sphaerotilaceae</taxon>
        <taxon>Ideonella</taxon>
    </lineage>
</organism>
<dbReference type="InterPro" id="IPR011846">
    <property type="entry name" value="Cyd_oper_YbgE"/>
</dbReference>
<feature type="transmembrane region" description="Helical" evidence="1">
    <location>
        <begin position="20"/>
        <end position="39"/>
    </location>
</feature>
<keyword evidence="1" id="KW-0472">Membrane</keyword>
<feature type="transmembrane region" description="Helical" evidence="1">
    <location>
        <begin position="51"/>
        <end position="68"/>
    </location>
</feature>
<dbReference type="RefSeq" id="WP_252770120.1">
    <property type="nucleotide sequence ID" value="NZ_JAMXMC010000007.1"/>
</dbReference>
<dbReference type="EMBL" id="JAMXMC010000007">
    <property type="protein sequence ID" value="MCO5977616.1"/>
    <property type="molecule type" value="Genomic_DNA"/>
</dbReference>
<feature type="transmembrane region" description="Helical" evidence="1">
    <location>
        <begin position="74"/>
        <end position="95"/>
    </location>
</feature>
<evidence type="ECO:0000313" key="3">
    <source>
        <dbReference type="Proteomes" id="UP001204851"/>
    </source>
</evidence>
<accession>A0ABT1BN11</accession>
<evidence type="ECO:0000313" key="2">
    <source>
        <dbReference type="EMBL" id="MCO5977616.1"/>
    </source>
</evidence>
<evidence type="ECO:0000256" key="1">
    <source>
        <dbReference type="SAM" id="Phobius"/>
    </source>
</evidence>
<dbReference type="Proteomes" id="UP001204851">
    <property type="component" value="Unassembled WGS sequence"/>
</dbReference>
<reference evidence="2 3" key="1">
    <citation type="submission" date="2022-06" db="EMBL/GenBank/DDBJ databases">
        <title>Ideonella sp. NS12-5 Genome sequencing and assembly.</title>
        <authorList>
            <person name="Jung Y."/>
        </authorList>
    </citation>
    <scope>NUCLEOTIDE SEQUENCE [LARGE SCALE GENOMIC DNA]</scope>
    <source>
        <strain evidence="2 3">NS12-5</strain>
    </source>
</reference>
<gene>
    <name evidence="2" type="ORF">M0L44_12980</name>
</gene>
<proteinExistence type="predicted"/>
<keyword evidence="1" id="KW-0812">Transmembrane</keyword>
<comment type="caution">
    <text evidence="2">The sequence shown here is derived from an EMBL/GenBank/DDBJ whole genome shotgun (WGS) entry which is preliminary data.</text>
</comment>
<name>A0ABT1BN11_9BURK</name>
<keyword evidence="1" id="KW-1133">Transmembrane helix</keyword>
<dbReference type="Pfam" id="PF09600">
    <property type="entry name" value="Cyd_oper_YbgE"/>
    <property type="match status" value="1"/>
</dbReference>
<sequence length="99" mass="10566">MNPASETSGDGGPARPGLHGPSLLLGVALMLAGSVYPPLMTDAQGRADHGLAMLLLWAMCAGLVRGVGFVPRFWLWRGLFSGWSSLLALLAFAWLKFLR</sequence>
<protein>
    <submittedName>
        <fullName evidence="2">Cyd operon YbgE family protein</fullName>
    </submittedName>
</protein>